<protein>
    <recommendedName>
        <fullName evidence="2">PWWP domain-containing protein</fullName>
    </recommendedName>
</protein>
<dbReference type="InterPro" id="IPR000313">
    <property type="entry name" value="PWWP_dom"/>
</dbReference>
<feature type="compositionally biased region" description="Low complexity" evidence="1">
    <location>
        <begin position="18"/>
        <end position="29"/>
    </location>
</feature>
<accession>A0ABU6QCX1</accession>
<reference evidence="3 4" key="1">
    <citation type="journal article" date="2023" name="Plants (Basel)">
        <title>Bridging the Gap: Combining Genomics and Transcriptomics Approaches to Understand Stylosanthes scabra, an Orphan Legume from the Brazilian Caatinga.</title>
        <authorList>
            <person name="Ferreira-Neto J.R.C."/>
            <person name="da Silva M.D."/>
            <person name="Binneck E."/>
            <person name="de Melo N.F."/>
            <person name="da Silva R.H."/>
            <person name="de Melo A.L.T.M."/>
            <person name="Pandolfi V."/>
            <person name="Bustamante F.O."/>
            <person name="Brasileiro-Vidal A.C."/>
            <person name="Benko-Iseppon A.M."/>
        </authorList>
    </citation>
    <scope>NUCLEOTIDE SEQUENCE [LARGE SCALE GENOMIC DNA]</scope>
    <source>
        <tissue evidence="3">Leaves</tissue>
    </source>
</reference>
<dbReference type="Pfam" id="PF00855">
    <property type="entry name" value="PWWP"/>
    <property type="match status" value="1"/>
</dbReference>
<evidence type="ECO:0000313" key="3">
    <source>
        <dbReference type="EMBL" id="MED6109301.1"/>
    </source>
</evidence>
<dbReference type="SUPFAM" id="SSF63748">
    <property type="entry name" value="Tudor/PWWP/MBT"/>
    <property type="match status" value="1"/>
</dbReference>
<comment type="caution">
    <text evidence="3">The sequence shown here is derived from an EMBL/GenBank/DDBJ whole genome shotgun (WGS) entry which is preliminary data.</text>
</comment>
<evidence type="ECO:0000259" key="2">
    <source>
        <dbReference type="Pfam" id="PF00855"/>
    </source>
</evidence>
<name>A0ABU6QCX1_9FABA</name>
<evidence type="ECO:0000313" key="4">
    <source>
        <dbReference type="Proteomes" id="UP001341840"/>
    </source>
</evidence>
<feature type="region of interest" description="Disordered" evidence="1">
    <location>
        <begin position="1"/>
        <end position="37"/>
    </location>
</feature>
<feature type="region of interest" description="Disordered" evidence="1">
    <location>
        <begin position="123"/>
        <end position="186"/>
    </location>
</feature>
<proteinExistence type="predicted"/>
<feature type="compositionally biased region" description="Low complexity" evidence="1">
    <location>
        <begin position="134"/>
        <end position="146"/>
    </location>
</feature>
<dbReference type="Gene3D" id="2.30.30.140">
    <property type="match status" value="1"/>
</dbReference>
<keyword evidence="4" id="KW-1185">Reference proteome</keyword>
<feature type="domain" description="PWWP" evidence="2">
    <location>
        <begin position="44"/>
        <end position="118"/>
    </location>
</feature>
<dbReference type="EMBL" id="JASCZI010000141">
    <property type="protein sequence ID" value="MED6109301.1"/>
    <property type="molecule type" value="Genomic_DNA"/>
</dbReference>
<evidence type="ECO:0000256" key="1">
    <source>
        <dbReference type="SAM" id="MobiDB-lite"/>
    </source>
</evidence>
<feature type="compositionally biased region" description="Basic and acidic residues" evidence="1">
    <location>
        <begin position="152"/>
        <end position="172"/>
    </location>
</feature>
<dbReference type="CDD" id="cd05162">
    <property type="entry name" value="PWWP"/>
    <property type="match status" value="1"/>
</dbReference>
<sequence>METRSASRAAKGKGKETAAVASGDGASSKGKGKETAAEPAVALGDVIYIPLRGNSKWWPAQVIDENSVDESLKPRKRGKEVLVRVYGSYCYKYVDPVKCAAGFENVLKKNEGSLQNILQASLEKDLPSMKSKPKGSSAKNKGASSSSKRKSTAKDDKQDEAKSQKPNEEDPGSKTPFSKSQELSERRIRVMESLGLIAPPGSPFVRNGHYS</sequence>
<organism evidence="3 4">
    <name type="scientific">Stylosanthes scabra</name>
    <dbReference type="NCBI Taxonomy" id="79078"/>
    <lineage>
        <taxon>Eukaryota</taxon>
        <taxon>Viridiplantae</taxon>
        <taxon>Streptophyta</taxon>
        <taxon>Embryophyta</taxon>
        <taxon>Tracheophyta</taxon>
        <taxon>Spermatophyta</taxon>
        <taxon>Magnoliopsida</taxon>
        <taxon>eudicotyledons</taxon>
        <taxon>Gunneridae</taxon>
        <taxon>Pentapetalae</taxon>
        <taxon>rosids</taxon>
        <taxon>fabids</taxon>
        <taxon>Fabales</taxon>
        <taxon>Fabaceae</taxon>
        <taxon>Papilionoideae</taxon>
        <taxon>50 kb inversion clade</taxon>
        <taxon>dalbergioids sensu lato</taxon>
        <taxon>Dalbergieae</taxon>
        <taxon>Pterocarpus clade</taxon>
        <taxon>Stylosanthes</taxon>
    </lineage>
</organism>
<dbReference type="Proteomes" id="UP001341840">
    <property type="component" value="Unassembled WGS sequence"/>
</dbReference>
<gene>
    <name evidence="3" type="ORF">PIB30_032171</name>
</gene>